<dbReference type="Pfam" id="PF02384">
    <property type="entry name" value="N6_Mtase"/>
    <property type="match status" value="1"/>
</dbReference>
<sequence>NNGNALNNCLSGILPLFLYSRYFICLRLPKEMNEAARPVVFGQELNPESYAICKSDMLIKGQAVSNIKFGNSFTTDGLAGETFDYMLSNPPFGVAWKKVQTHVQAEHEKKGFDGRFGAGLPRISDGSFLFLQHMIAKMKRPNAEGKGGSRIAIVFNGSPLFSGSAGGGESEIRRWIIENDLLEAIVALPDQLFYNTGIYTYIWIVTNAKVPERRGKIQLINGIHYYQKKSPSLGNKRKEIGDGVEVMPDQIAEITQIYGAFAQGGTRRLEIGGVEKDLVVSKIFDNEDFGYWRITVERPLRLNFVASAERLARLKMETAFVKLAESKKRGSVALEEIAEGKALQASIVAALQGLGDTLYQDRKKFKKALTKALKEITVSAAVRKAIFIALADRDETAEICRDKDGNPEADSDLRDYENVPLKDDVEAYMAREVLPHVPNAWVDESKTKVGYEVPFTRHFYEYVPPRPLGVIEGEIKALEDEIRGMLEEVIT</sequence>
<feature type="domain" description="DNA methylase adenine-specific" evidence="7">
    <location>
        <begin position="32"/>
        <end position="235"/>
    </location>
</feature>
<dbReference type="GO" id="GO:0009007">
    <property type="term" value="F:site-specific DNA-methyltransferase (adenine-specific) activity"/>
    <property type="evidence" value="ECO:0007669"/>
    <property type="project" value="UniProtKB-EC"/>
</dbReference>
<keyword evidence="5" id="KW-0680">Restriction system</keyword>
<dbReference type="PANTHER" id="PTHR42933:SF3">
    <property type="entry name" value="TYPE I RESTRICTION ENZYME MJAVIII METHYLASE SUBUNIT"/>
    <property type="match status" value="1"/>
</dbReference>
<dbReference type="InterPro" id="IPR002052">
    <property type="entry name" value="DNA_methylase_N6_adenine_CS"/>
</dbReference>
<dbReference type="GO" id="GO:0032259">
    <property type="term" value="P:methylation"/>
    <property type="evidence" value="ECO:0007669"/>
    <property type="project" value="UniProtKB-KW"/>
</dbReference>
<dbReference type="Proteomes" id="UP000249354">
    <property type="component" value="Unassembled WGS sequence"/>
</dbReference>
<organism evidence="8 9">
    <name type="scientific">Leptolyngbya foveolarum</name>
    <dbReference type="NCBI Taxonomy" id="47253"/>
    <lineage>
        <taxon>Bacteria</taxon>
        <taxon>Bacillati</taxon>
        <taxon>Cyanobacteriota</taxon>
        <taxon>Cyanophyceae</taxon>
        <taxon>Leptolyngbyales</taxon>
        <taxon>Leptolyngbyaceae</taxon>
        <taxon>Leptolyngbya group</taxon>
        <taxon>Leptolyngbya</taxon>
    </lineage>
</organism>
<evidence type="ECO:0000256" key="4">
    <source>
        <dbReference type="ARBA" id="ARBA00022691"/>
    </source>
</evidence>
<evidence type="ECO:0000256" key="6">
    <source>
        <dbReference type="ARBA" id="ARBA00047942"/>
    </source>
</evidence>
<reference evidence="8 9" key="2">
    <citation type="submission" date="2018-06" db="EMBL/GenBank/DDBJ databases">
        <title>Metagenomic assembly of (sub)arctic Cyanobacteria and their associated microbiome from non-axenic cultures.</title>
        <authorList>
            <person name="Baurain D."/>
        </authorList>
    </citation>
    <scope>NUCLEOTIDE SEQUENCE [LARGE SCALE GENOMIC DNA]</scope>
    <source>
        <strain evidence="8">ULC129bin1</strain>
    </source>
</reference>
<gene>
    <name evidence="8" type="ORF">DCF25_22130</name>
</gene>
<dbReference type="PROSITE" id="PS00092">
    <property type="entry name" value="N6_MTASE"/>
    <property type="match status" value="1"/>
</dbReference>
<name>A0A2W4TI27_9CYAN</name>
<evidence type="ECO:0000313" key="9">
    <source>
        <dbReference type="Proteomes" id="UP000249354"/>
    </source>
</evidence>
<dbReference type="GO" id="GO:0003677">
    <property type="term" value="F:DNA binding"/>
    <property type="evidence" value="ECO:0007669"/>
    <property type="project" value="InterPro"/>
</dbReference>
<keyword evidence="2" id="KW-0489">Methyltransferase</keyword>
<keyword evidence="3" id="KW-0808">Transferase</keyword>
<keyword evidence="8" id="KW-0540">Nuclease</keyword>
<dbReference type="Gene3D" id="3.40.50.150">
    <property type="entry name" value="Vaccinia Virus protein VP39"/>
    <property type="match status" value="1"/>
</dbReference>
<proteinExistence type="predicted"/>
<comment type="catalytic activity">
    <reaction evidence="6">
        <text>a 2'-deoxyadenosine in DNA + S-adenosyl-L-methionine = an N(6)-methyl-2'-deoxyadenosine in DNA + S-adenosyl-L-homocysteine + H(+)</text>
        <dbReference type="Rhea" id="RHEA:15197"/>
        <dbReference type="Rhea" id="RHEA-COMP:12418"/>
        <dbReference type="Rhea" id="RHEA-COMP:12419"/>
        <dbReference type="ChEBI" id="CHEBI:15378"/>
        <dbReference type="ChEBI" id="CHEBI:57856"/>
        <dbReference type="ChEBI" id="CHEBI:59789"/>
        <dbReference type="ChEBI" id="CHEBI:90615"/>
        <dbReference type="ChEBI" id="CHEBI:90616"/>
        <dbReference type="EC" id="2.1.1.72"/>
    </reaction>
</comment>
<dbReference type="GO" id="GO:0008170">
    <property type="term" value="F:N-methyltransferase activity"/>
    <property type="evidence" value="ECO:0007669"/>
    <property type="project" value="InterPro"/>
</dbReference>
<keyword evidence="4" id="KW-0949">S-adenosyl-L-methionine</keyword>
<dbReference type="GO" id="GO:0009307">
    <property type="term" value="P:DNA restriction-modification system"/>
    <property type="evidence" value="ECO:0007669"/>
    <property type="project" value="UniProtKB-KW"/>
</dbReference>
<evidence type="ECO:0000313" key="8">
    <source>
        <dbReference type="EMBL" id="PZO08603.1"/>
    </source>
</evidence>
<comment type="caution">
    <text evidence="8">The sequence shown here is derived from an EMBL/GenBank/DDBJ whole genome shotgun (WGS) entry which is preliminary data.</text>
</comment>
<protein>
    <recommendedName>
        <fullName evidence="1">site-specific DNA-methyltransferase (adenine-specific)</fullName>
        <ecNumber evidence="1">2.1.1.72</ecNumber>
    </recommendedName>
</protein>
<reference evidence="9" key="1">
    <citation type="submission" date="2018-04" db="EMBL/GenBank/DDBJ databases">
        <authorList>
            <person name="Cornet L."/>
        </authorList>
    </citation>
    <scope>NUCLEOTIDE SEQUENCE [LARGE SCALE GENOMIC DNA]</scope>
</reference>
<evidence type="ECO:0000256" key="1">
    <source>
        <dbReference type="ARBA" id="ARBA00011900"/>
    </source>
</evidence>
<evidence type="ECO:0000259" key="7">
    <source>
        <dbReference type="Pfam" id="PF02384"/>
    </source>
</evidence>
<dbReference type="InterPro" id="IPR029063">
    <property type="entry name" value="SAM-dependent_MTases_sf"/>
</dbReference>
<dbReference type="InterPro" id="IPR051537">
    <property type="entry name" value="DNA_Adenine_Mtase"/>
</dbReference>
<dbReference type="SUPFAM" id="SSF53335">
    <property type="entry name" value="S-adenosyl-L-methionine-dependent methyltransferases"/>
    <property type="match status" value="1"/>
</dbReference>
<dbReference type="EMBL" id="QBMC01000273">
    <property type="protein sequence ID" value="PZO08603.1"/>
    <property type="molecule type" value="Genomic_DNA"/>
</dbReference>
<keyword evidence="8" id="KW-0255">Endonuclease</keyword>
<dbReference type="GO" id="GO:0004519">
    <property type="term" value="F:endonuclease activity"/>
    <property type="evidence" value="ECO:0007669"/>
    <property type="project" value="UniProtKB-KW"/>
</dbReference>
<keyword evidence="8" id="KW-0378">Hydrolase</keyword>
<dbReference type="AlphaFoldDB" id="A0A2W4TI27"/>
<dbReference type="InterPro" id="IPR003356">
    <property type="entry name" value="DNA_methylase_A-5"/>
</dbReference>
<evidence type="ECO:0000256" key="3">
    <source>
        <dbReference type="ARBA" id="ARBA00022679"/>
    </source>
</evidence>
<dbReference type="PANTHER" id="PTHR42933">
    <property type="entry name" value="SLR6095 PROTEIN"/>
    <property type="match status" value="1"/>
</dbReference>
<accession>A0A2W4TI27</accession>
<evidence type="ECO:0000256" key="2">
    <source>
        <dbReference type="ARBA" id="ARBA00022603"/>
    </source>
</evidence>
<dbReference type="EC" id="2.1.1.72" evidence="1"/>
<feature type="non-terminal residue" evidence="8">
    <location>
        <position position="1"/>
    </location>
</feature>
<evidence type="ECO:0000256" key="5">
    <source>
        <dbReference type="ARBA" id="ARBA00022747"/>
    </source>
</evidence>